<protein>
    <submittedName>
        <fullName evidence="2">Alpha/beta hydrolase</fullName>
    </submittedName>
</protein>
<dbReference type="GO" id="GO:0016787">
    <property type="term" value="F:hydrolase activity"/>
    <property type="evidence" value="ECO:0007669"/>
    <property type="project" value="UniProtKB-KW"/>
</dbReference>
<dbReference type="InterPro" id="IPR022742">
    <property type="entry name" value="Hydrolase_4"/>
</dbReference>
<evidence type="ECO:0000313" key="3">
    <source>
        <dbReference type="Proteomes" id="UP001374803"/>
    </source>
</evidence>
<dbReference type="PANTHER" id="PTHR46438:SF11">
    <property type="entry name" value="LIPASE-RELATED"/>
    <property type="match status" value="1"/>
</dbReference>
<dbReference type="Pfam" id="PF12146">
    <property type="entry name" value="Hydrolase_4"/>
    <property type="match status" value="1"/>
</dbReference>
<dbReference type="InterPro" id="IPR029058">
    <property type="entry name" value="AB_hydrolase_fold"/>
</dbReference>
<keyword evidence="2" id="KW-0378">Hydrolase</keyword>
<dbReference type="SUPFAM" id="SSF53474">
    <property type="entry name" value="alpha/beta-Hydrolases"/>
    <property type="match status" value="1"/>
</dbReference>
<feature type="domain" description="Serine aminopeptidase S33" evidence="1">
    <location>
        <begin position="58"/>
        <end position="295"/>
    </location>
</feature>
<dbReference type="EMBL" id="CP089983">
    <property type="protein sequence ID" value="WXB09598.1"/>
    <property type="molecule type" value="Genomic_DNA"/>
</dbReference>
<gene>
    <name evidence="2" type="ORF">LVJ94_20500</name>
</gene>
<evidence type="ECO:0000259" key="1">
    <source>
        <dbReference type="Pfam" id="PF12146"/>
    </source>
</evidence>
<dbReference type="RefSeq" id="WP_394839269.1">
    <property type="nucleotide sequence ID" value="NZ_CP089929.1"/>
</dbReference>
<keyword evidence="3" id="KW-1185">Reference proteome</keyword>
<evidence type="ECO:0000313" key="2">
    <source>
        <dbReference type="EMBL" id="WXB09598.1"/>
    </source>
</evidence>
<dbReference type="Proteomes" id="UP001374803">
    <property type="component" value="Chromosome"/>
</dbReference>
<sequence length="315" mass="34738">MPSLVPTRPTYDDFPATNTYRQHVTYAFGIAFTEKPTETWLPWRGHEVHMDDWRPRGAPRATVILVHGAGGYGRLLAPFAAPLREAGFAVRVPDLPGYGLTRMRPGARAEYDEWVALVAGLADEAAQHGPVFLFGLSVGGMTCLWAAQRARKVSGVAATTLIDLRDPRTFVRATRAPWMGYLSLAAFRFLPSLTDAVSFPLSLIVPVERLTPDVQLARALLSDPLLGKRWAQARCFRTITTYTPERDDFELPCPLLLVHPGADTWTPVEMSLPVYEQVPTAKELVVLSNGGHAPLESPAYGELCSTVTRFLEARV</sequence>
<proteinExistence type="predicted"/>
<name>A0ABZ2LIB3_9BACT</name>
<accession>A0ABZ2LIB3</accession>
<organism evidence="2 3">
    <name type="scientific">Pendulispora rubella</name>
    <dbReference type="NCBI Taxonomy" id="2741070"/>
    <lineage>
        <taxon>Bacteria</taxon>
        <taxon>Pseudomonadati</taxon>
        <taxon>Myxococcota</taxon>
        <taxon>Myxococcia</taxon>
        <taxon>Myxococcales</taxon>
        <taxon>Sorangiineae</taxon>
        <taxon>Pendulisporaceae</taxon>
        <taxon>Pendulispora</taxon>
    </lineage>
</organism>
<dbReference type="Gene3D" id="3.40.50.1820">
    <property type="entry name" value="alpha/beta hydrolase"/>
    <property type="match status" value="1"/>
</dbReference>
<dbReference type="PANTHER" id="PTHR46438">
    <property type="entry name" value="ALPHA/BETA-HYDROLASES SUPERFAMILY PROTEIN"/>
    <property type="match status" value="1"/>
</dbReference>
<reference evidence="2" key="1">
    <citation type="submission" date="2021-12" db="EMBL/GenBank/DDBJ databases">
        <title>Discovery of the Pendulisporaceae a myxobacterial family with distinct sporulation behavior and unique specialized metabolism.</title>
        <authorList>
            <person name="Garcia R."/>
            <person name="Popoff A."/>
            <person name="Bader C.D."/>
            <person name="Loehr J."/>
            <person name="Walesch S."/>
            <person name="Walt C."/>
            <person name="Boldt J."/>
            <person name="Bunk B."/>
            <person name="Haeckl F.J.F.P.J."/>
            <person name="Gunesch A.P."/>
            <person name="Birkelbach J."/>
            <person name="Nuebel U."/>
            <person name="Pietschmann T."/>
            <person name="Bach T."/>
            <person name="Mueller R."/>
        </authorList>
    </citation>
    <scope>NUCLEOTIDE SEQUENCE</scope>
    <source>
        <strain evidence="2">MSr11367</strain>
    </source>
</reference>